<dbReference type="GO" id="GO:2001238">
    <property type="term" value="P:positive regulation of extrinsic apoptotic signaling pathway"/>
    <property type="evidence" value="ECO:0007669"/>
    <property type="project" value="TreeGrafter"/>
</dbReference>
<dbReference type="GO" id="GO:0005829">
    <property type="term" value="C:cytosol"/>
    <property type="evidence" value="ECO:0007669"/>
    <property type="project" value="TreeGrafter"/>
</dbReference>
<dbReference type="PANTHER" id="PTHR34920">
    <property type="entry name" value="B-CELL LYMPHOMA/LEUKEMIA 10"/>
    <property type="match status" value="1"/>
</dbReference>
<keyword evidence="3" id="KW-1185">Reference proteome</keyword>
<dbReference type="EMBL" id="JAODUP010000790">
    <property type="protein sequence ID" value="KAK2144057.1"/>
    <property type="molecule type" value="Genomic_DNA"/>
</dbReference>
<dbReference type="InterPro" id="IPR033238">
    <property type="entry name" value="BCL10/E10"/>
</dbReference>
<dbReference type="GO" id="GO:0043422">
    <property type="term" value="F:protein kinase B binding"/>
    <property type="evidence" value="ECO:0007669"/>
    <property type="project" value="TreeGrafter"/>
</dbReference>
<feature type="domain" description="CARD" evidence="1">
    <location>
        <begin position="1"/>
        <end position="54"/>
    </location>
</feature>
<dbReference type="Proteomes" id="UP001208570">
    <property type="component" value="Unassembled WGS sequence"/>
</dbReference>
<accession>A0AAD9J010</accession>
<dbReference type="Pfam" id="PF00619">
    <property type="entry name" value="CARD"/>
    <property type="match status" value="1"/>
</dbReference>
<dbReference type="GO" id="GO:0051059">
    <property type="term" value="F:NF-kappaB binding"/>
    <property type="evidence" value="ECO:0007669"/>
    <property type="project" value="TreeGrafter"/>
</dbReference>
<dbReference type="GO" id="GO:0032449">
    <property type="term" value="C:CBM complex"/>
    <property type="evidence" value="ECO:0007669"/>
    <property type="project" value="TreeGrafter"/>
</dbReference>
<dbReference type="InterPro" id="IPR001315">
    <property type="entry name" value="CARD"/>
</dbReference>
<dbReference type="PROSITE" id="PS50209">
    <property type="entry name" value="CARD"/>
    <property type="match status" value="1"/>
</dbReference>
<gene>
    <name evidence="2" type="ORF">LSH36_790g01025</name>
</gene>
<dbReference type="GO" id="GO:0006915">
    <property type="term" value="P:apoptotic process"/>
    <property type="evidence" value="ECO:0007669"/>
    <property type="project" value="InterPro"/>
</dbReference>
<dbReference type="PANTHER" id="PTHR34920:SF1">
    <property type="entry name" value="B-CELL LYMPHOMA_LEUKEMIA 10"/>
    <property type="match status" value="1"/>
</dbReference>
<comment type="caution">
    <text evidence="2">The sequence shown here is derived from an EMBL/GenBank/DDBJ whole genome shotgun (WGS) entry which is preliminary data.</text>
</comment>
<name>A0AAD9J010_9ANNE</name>
<evidence type="ECO:0000313" key="3">
    <source>
        <dbReference type="Proteomes" id="UP001208570"/>
    </source>
</evidence>
<dbReference type="SUPFAM" id="SSF47986">
    <property type="entry name" value="DEATH domain"/>
    <property type="match status" value="1"/>
</dbReference>
<dbReference type="AlphaFoldDB" id="A0AAD9J010"/>
<dbReference type="GO" id="GO:0019209">
    <property type="term" value="F:kinase activator activity"/>
    <property type="evidence" value="ECO:0007669"/>
    <property type="project" value="TreeGrafter"/>
</dbReference>
<evidence type="ECO:0000313" key="2">
    <source>
        <dbReference type="EMBL" id="KAK2144057.1"/>
    </source>
</evidence>
<proteinExistence type="predicted"/>
<evidence type="ECO:0000259" key="1">
    <source>
        <dbReference type="PROSITE" id="PS50209"/>
    </source>
</evidence>
<dbReference type="GO" id="GO:0002250">
    <property type="term" value="P:adaptive immune response"/>
    <property type="evidence" value="ECO:0007669"/>
    <property type="project" value="TreeGrafter"/>
</dbReference>
<reference evidence="2" key="1">
    <citation type="journal article" date="2023" name="Mol. Biol. Evol.">
        <title>Third-Generation Sequencing Reveals the Adaptive Role of the Epigenome in Three Deep-Sea Polychaetes.</title>
        <authorList>
            <person name="Perez M."/>
            <person name="Aroh O."/>
            <person name="Sun Y."/>
            <person name="Lan Y."/>
            <person name="Juniper S.K."/>
            <person name="Young C.R."/>
            <person name="Angers B."/>
            <person name="Qian P.Y."/>
        </authorList>
    </citation>
    <scope>NUCLEOTIDE SEQUENCE</scope>
    <source>
        <strain evidence="2">P08H-3</strain>
    </source>
</reference>
<organism evidence="2 3">
    <name type="scientific">Paralvinella palmiformis</name>
    <dbReference type="NCBI Taxonomy" id="53620"/>
    <lineage>
        <taxon>Eukaryota</taxon>
        <taxon>Metazoa</taxon>
        <taxon>Spiralia</taxon>
        <taxon>Lophotrochozoa</taxon>
        <taxon>Annelida</taxon>
        <taxon>Polychaeta</taxon>
        <taxon>Sedentaria</taxon>
        <taxon>Canalipalpata</taxon>
        <taxon>Terebellida</taxon>
        <taxon>Terebelliformia</taxon>
        <taxon>Alvinellidae</taxon>
        <taxon>Paralvinella</taxon>
    </lineage>
</organism>
<dbReference type="InterPro" id="IPR011029">
    <property type="entry name" value="DEATH-like_dom_sf"/>
</dbReference>
<dbReference type="GO" id="GO:0003713">
    <property type="term" value="F:transcription coactivator activity"/>
    <property type="evidence" value="ECO:0007669"/>
    <property type="project" value="TreeGrafter"/>
</dbReference>
<sequence>MRVFLCEKLEPDRYYALLRQAQVIDENDEQEIRSLQTRLFRAELLLDKLEKRDDGYDQLVKVLHRDRTQHYILEMVKETFNKLWQRTCEYEIL</sequence>
<dbReference type="Gene3D" id="1.10.533.10">
    <property type="entry name" value="Death Domain, Fas"/>
    <property type="match status" value="1"/>
</dbReference>
<protein>
    <recommendedName>
        <fullName evidence="1">CARD domain-containing protein</fullName>
    </recommendedName>
</protein>